<dbReference type="OrthoDB" id="9770347at2"/>
<feature type="transmembrane region" description="Helical" evidence="7">
    <location>
        <begin position="230"/>
        <end position="251"/>
    </location>
</feature>
<protein>
    <submittedName>
        <fullName evidence="8">Colanic acid exporter</fullName>
    </submittedName>
</protein>
<evidence type="ECO:0000313" key="8">
    <source>
        <dbReference type="EMBL" id="PSB58982.1"/>
    </source>
</evidence>
<proteinExistence type="inferred from homology"/>
<dbReference type="RefSeq" id="WP_106300089.1">
    <property type="nucleotide sequence ID" value="NZ_PVWO01000018.1"/>
</dbReference>
<dbReference type="AlphaFoldDB" id="A0A2T1GM58"/>
<feature type="transmembrane region" description="Helical" evidence="7">
    <location>
        <begin position="355"/>
        <end position="375"/>
    </location>
</feature>
<evidence type="ECO:0000256" key="6">
    <source>
        <dbReference type="ARBA" id="ARBA00023136"/>
    </source>
</evidence>
<dbReference type="Proteomes" id="UP000238937">
    <property type="component" value="Unassembled WGS sequence"/>
</dbReference>
<feature type="transmembrane region" description="Helical" evidence="7">
    <location>
        <begin position="326"/>
        <end position="348"/>
    </location>
</feature>
<keyword evidence="3" id="KW-1003">Cell membrane</keyword>
<keyword evidence="5 7" id="KW-1133">Transmembrane helix</keyword>
<keyword evidence="9" id="KW-1185">Reference proteome</keyword>
<feature type="transmembrane region" description="Helical" evidence="7">
    <location>
        <begin position="79"/>
        <end position="99"/>
    </location>
</feature>
<comment type="subcellular location">
    <subcellularLocation>
        <location evidence="1">Cell membrane</location>
        <topology evidence="1">Multi-pass membrane protein</topology>
    </subcellularLocation>
</comment>
<feature type="transmembrane region" description="Helical" evidence="7">
    <location>
        <begin position="283"/>
        <end position="306"/>
    </location>
</feature>
<dbReference type="EMBL" id="PVWO01000018">
    <property type="protein sequence ID" value="PSB58982.1"/>
    <property type="molecule type" value="Genomic_DNA"/>
</dbReference>
<dbReference type="PANTHER" id="PTHR30250">
    <property type="entry name" value="PST FAMILY PREDICTED COLANIC ACID TRANSPORTER"/>
    <property type="match status" value="1"/>
</dbReference>
<evidence type="ECO:0000256" key="7">
    <source>
        <dbReference type="SAM" id="Phobius"/>
    </source>
</evidence>
<feature type="transmembrane region" description="Helical" evidence="7">
    <location>
        <begin position="12"/>
        <end position="34"/>
    </location>
</feature>
<comment type="similarity">
    <text evidence="2">Belongs to the polysaccharide synthase family.</text>
</comment>
<evidence type="ECO:0000256" key="1">
    <source>
        <dbReference type="ARBA" id="ARBA00004651"/>
    </source>
</evidence>
<feature type="transmembrane region" description="Helical" evidence="7">
    <location>
        <begin position="111"/>
        <end position="127"/>
    </location>
</feature>
<evidence type="ECO:0000256" key="3">
    <source>
        <dbReference type="ARBA" id="ARBA00022475"/>
    </source>
</evidence>
<feature type="transmembrane region" description="Helical" evidence="7">
    <location>
        <begin position="139"/>
        <end position="161"/>
    </location>
</feature>
<dbReference type="GO" id="GO:0005886">
    <property type="term" value="C:plasma membrane"/>
    <property type="evidence" value="ECO:0007669"/>
    <property type="project" value="UniProtKB-SubCell"/>
</dbReference>
<dbReference type="PANTHER" id="PTHR30250:SF10">
    <property type="entry name" value="LIPOPOLYSACCHARIDE BIOSYNTHESIS PROTEIN WZXC"/>
    <property type="match status" value="1"/>
</dbReference>
<reference evidence="8 9" key="1">
    <citation type="submission" date="2018-03" db="EMBL/GenBank/DDBJ databases">
        <title>The ancient ancestry and fast evolution of plastids.</title>
        <authorList>
            <person name="Moore K.R."/>
            <person name="Magnabosco C."/>
            <person name="Momper L."/>
            <person name="Gold D.A."/>
            <person name="Bosak T."/>
            <person name="Fournier G.P."/>
        </authorList>
    </citation>
    <scope>NUCLEOTIDE SEQUENCE [LARGE SCALE GENOMIC DNA]</scope>
    <source>
        <strain evidence="8 9">CCALA 037</strain>
    </source>
</reference>
<dbReference type="NCBIfam" id="NF007773">
    <property type="entry name" value="PRK10459.1"/>
    <property type="match status" value="1"/>
</dbReference>
<dbReference type="Pfam" id="PF13440">
    <property type="entry name" value="Polysacc_synt_3"/>
    <property type="match status" value="1"/>
</dbReference>
<keyword evidence="6 7" id="KW-0472">Membrane</keyword>
<dbReference type="CDD" id="cd13127">
    <property type="entry name" value="MATE_tuaB_like"/>
    <property type="match status" value="1"/>
</dbReference>
<evidence type="ECO:0000256" key="4">
    <source>
        <dbReference type="ARBA" id="ARBA00022692"/>
    </source>
</evidence>
<dbReference type="InterPro" id="IPR050833">
    <property type="entry name" value="Poly_Biosynth_Transport"/>
</dbReference>
<feature type="transmembrane region" description="Helical" evidence="7">
    <location>
        <begin position="40"/>
        <end position="58"/>
    </location>
</feature>
<feature type="transmembrane region" description="Helical" evidence="7">
    <location>
        <begin position="443"/>
        <end position="464"/>
    </location>
</feature>
<name>A0A2T1GM58_9CYAN</name>
<evidence type="ECO:0000313" key="9">
    <source>
        <dbReference type="Proteomes" id="UP000238937"/>
    </source>
</evidence>
<keyword evidence="4 7" id="KW-0812">Transmembrane</keyword>
<evidence type="ECO:0000256" key="2">
    <source>
        <dbReference type="ARBA" id="ARBA00007430"/>
    </source>
</evidence>
<organism evidence="8 9">
    <name type="scientific">Chamaesiphon polymorphus CCALA 037</name>
    <dbReference type="NCBI Taxonomy" id="2107692"/>
    <lineage>
        <taxon>Bacteria</taxon>
        <taxon>Bacillati</taxon>
        <taxon>Cyanobacteriota</taxon>
        <taxon>Cyanophyceae</taxon>
        <taxon>Gomontiellales</taxon>
        <taxon>Chamaesiphonaceae</taxon>
        <taxon>Chamaesiphon</taxon>
    </lineage>
</organism>
<sequence length="487" mass="53723">MSLKAKTIHGVVWSAIQNWGSQIGSLVVFIVLARLLEPEVFGLAALANVVLAFMQVFLEQGFAQALIQRQELEPEHLDAAFWTSLISGILLTVAGFVLAVPVANGFEQPQLAPILQWLSIVFVVSSFSRVQQSILERKFAYKAIAIRSLLGTLAGGITGVVMAYSGWGVWSLVGQQLVQEFVGTLVLWRASNWKPRFRFSVKHFKDLFNFGISILAFNFLGFLNNRADDFLIGIFLGSTALGFYSVAYRILTVMTQVLVNTTNQVALPAFSRLQEDPERFRRAFYTATQIASAIAFPIFLGVVVLAPEIVITCFGKQWLPSVPVMQVLSIVGILRSVTYFKGSIFIALGKPQWRLYFGLLSAGLNVVGFAIAVRWGIVAVAYAYLVRALILFPITQTAVSKLIDASLLQYLRQFIAPFACSVAMSGAILLAKQWLDSSLNSQALLAFCIVLGAIFYVLLVRLFVPKLFQQILELARLASSKTSRQSL</sequence>
<feature type="transmembrane region" description="Helical" evidence="7">
    <location>
        <begin position="411"/>
        <end position="431"/>
    </location>
</feature>
<comment type="caution">
    <text evidence="8">The sequence shown here is derived from an EMBL/GenBank/DDBJ whole genome shotgun (WGS) entry which is preliminary data.</text>
</comment>
<accession>A0A2T1GM58</accession>
<evidence type="ECO:0000256" key="5">
    <source>
        <dbReference type="ARBA" id="ARBA00022989"/>
    </source>
</evidence>
<gene>
    <name evidence="8" type="ORF">C7B77_02760</name>
</gene>